<feature type="transmembrane region" description="Helical" evidence="1">
    <location>
        <begin position="86"/>
        <end position="103"/>
    </location>
</feature>
<dbReference type="Pfam" id="PF06912">
    <property type="entry name" value="DUF1275"/>
    <property type="match status" value="1"/>
</dbReference>
<dbReference type="InterPro" id="IPR010699">
    <property type="entry name" value="DUF1275"/>
</dbReference>
<accession>A0A5B9GKX1</accession>
<evidence type="ECO:0000256" key="1">
    <source>
        <dbReference type="SAM" id="Phobius"/>
    </source>
</evidence>
<keyword evidence="2" id="KW-0614">Plasmid</keyword>
<dbReference type="KEGG" id="aoy:EOV40_014490"/>
<proteinExistence type="predicted"/>
<dbReference type="RefSeq" id="WP_128106448.1">
    <property type="nucleotide sequence ID" value="NZ_CP042810.1"/>
</dbReference>
<dbReference type="PANTHER" id="PTHR37314">
    <property type="entry name" value="SLR0142 PROTEIN"/>
    <property type="match status" value="1"/>
</dbReference>
<keyword evidence="1" id="KW-0472">Membrane</keyword>
<evidence type="ECO:0000313" key="3">
    <source>
        <dbReference type="Proteomes" id="UP000287027"/>
    </source>
</evidence>
<gene>
    <name evidence="2" type="ORF">EOV40_014490</name>
</gene>
<keyword evidence="1" id="KW-0812">Transmembrane</keyword>
<dbReference type="PANTHER" id="PTHR37314:SF4">
    <property type="entry name" value="UPF0700 TRANSMEMBRANE PROTEIN YOAK"/>
    <property type="match status" value="1"/>
</dbReference>
<organism evidence="2 3">
    <name type="scientific">Acetobacter oryzoeni</name>
    <dbReference type="NCBI Taxonomy" id="2500548"/>
    <lineage>
        <taxon>Bacteria</taxon>
        <taxon>Pseudomonadati</taxon>
        <taxon>Pseudomonadota</taxon>
        <taxon>Alphaproteobacteria</taxon>
        <taxon>Acetobacterales</taxon>
        <taxon>Acetobacteraceae</taxon>
        <taxon>Acetobacter</taxon>
    </lineage>
</organism>
<dbReference type="Proteomes" id="UP000287027">
    <property type="component" value="Plasmid unnamed2"/>
</dbReference>
<feature type="transmembrane region" description="Helical" evidence="1">
    <location>
        <begin position="173"/>
        <end position="192"/>
    </location>
</feature>
<keyword evidence="1" id="KW-1133">Transmembrane helix</keyword>
<feature type="transmembrane region" description="Helical" evidence="1">
    <location>
        <begin position="198"/>
        <end position="217"/>
    </location>
</feature>
<reference evidence="2 3" key="1">
    <citation type="submission" date="2019-08" db="EMBL/GenBank/DDBJ databases">
        <title>Acetobacter oryzioeni sp. nov., isolated from Korean rice wine vinegar.</title>
        <authorList>
            <person name="Baek J.H."/>
            <person name="Kim K.H."/>
            <person name="Jeon C.O."/>
            <person name="Han D.M."/>
        </authorList>
    </citation>
    <scope>NUCLEOTIDE SEQUENCE [LARGE SCALE GENOMIC DNA]</scope>
    <source>
        <strain evidence="2 3">B6</strain>
        <plasmid evidence="2 3">unnamed2</plasmid>
    </source>
</reference>
<feature type="transmembrane region" description="Helical" evidence="1">
    <location>
        <begin position="15"/>
        <end position="40"/>
    </location>
</feature>
<name>A0A5B9GKX1_9PROT</name>
<keyword evidence="3" id="KW-1185">Reference proteome</keyword>
<dbReference type="EMBL" id="CP042810">
    <property type="protein sequence ID" value="QEE86911.1"/>
    <property type="molecule type" value="Genomic_DNA"/>
</dbReference>
<feature type="transmembrane region" description="Helical" evidence="1">
    <location>
        <begin position="61"/>
        <end position="80"/>
    </location>
</feature>
<evidence type="ECO:0000313" key="2">
    <source>
        <dbReference type="EMBL" id="QEE86911.1"/>
    </source>
</evidence>
<geneLocation type="plasmid" evidence="2 3">
    <name>unnamed2</name>
</geneLocation>
<protein>
    <submittedName>
        <fullName evidence="2">DUF1275 domain-containing protein</fullName>
    </submittedName>
</protein>
<dbReference type="AlphaFoldDB" id="A0A5B9GKX1"/>
<sequence>MSSSLLPVSVSARRVLILGLVAGYVDALSFVDLGGVFAGAMTGNTTHMGASFISGSWQHGLILVGVLGVFFLAAILSGLMRLLWSPAYGVMVMTIFMVLAQIVHGSSLRYWGEFLVLPALLAVQGETIAKFSGTPMPTIVVTTNLLKAASGIAEWVASYLAPDRNTRPVAGSIFLPLLSWAAFLAGVMAGVMAAATGLVLHGSFPFLWPVPFLVFLYRDIWKRECAGQDDN</sequence>